<keyword evidence="3" id="KW-1185">Reference proteome</keyword>
<comment type="caution">
    <text evidence="2">The sequence shown here is derived from an EMBL/GenBank/DDBJ whole genome shotgun (WGS) entry which is preliminary data.</text>
</comment>
<dbReference type="PANTHER" id="PTHR33112:SF16">
    <property type="entry name" value="HETEROKARYON INCOMPATIBILITY DOMAIN-CONTAINING PROTEIN"/>
    <property type="match status" value="1"/>
</dbReference>
<protein>
    <submittedName>
        <fullName evidence="2">HET-domain-containing protein</fullName>
    </submittedName>
</protein>
<proteinExistence type="predicted"/>
<evidence type="ECO:0000259" key="1">
    <source>
        <dbReference type="Pfam" id="PF06985"/>
    </source>
</evidence>
<accession>A0A317W5B6</accession>
<gene>
    <name evidence="2" type="ORF">BO94DRAFT_558202</name>
</gene>
<dbReference type="STRING" id="1450535.A0A317W5B6"/>
<dbReference type="AlphaFoldDB" id="A0A317W5B6"/>
<name>A0A317W5B6_9EURO</name>
<dbReference type="PANTHER" id="PTHR33112">
    <property type="entry name" value="DOMAIN PROTEIN, PUTATIVE-RELATED"/>
    <property type="match status" value="1"/>
</dbReference>
<sequence>MSVYYLNSSGGFELIPQEGLDEDLNLELGTSTGDETTWALIDRWISRCIQTHTACNNHVGKNFLPSRLLELETAGNERLFRVVERHQVEPGERYITLSHCWGGNPSNNALILRDDTFHSLSKYQPLSTLPKTFRDAFSIIERLNVRYLWIDRLCIFQDSRQDWQRESALMGEVYQNSLLSISALGSSNDDGGCFFPRDPAAVAPTIVNLCLDNPSNPQPYRFSLEKGWAWRLLFDPEPLPRRGWTLQERLLSPRVLHFGRKQVFWECRECACCEIHPNSVYVYGDEDEESASEPLSTAKHQHVWKQLLDAPDRLHSDDPIEQIYVDWYAILDTYSACRLTVPTDKLVAISGLAKGVKRRLAEIGCEDTYLAGVWRHELPRALNWNIQGSSRRPPSCRAPSWSWASVDGVVNMHARYCRDSQDSTTLLFVTVIDAECSQCTEDETGQVSGGTVTLKGPLATATLVPIHRRYVRLESLMAMQTLASIKVGDDEPVVKTPKENSYGESWEVIFDVKDEMCDEIYCLPIEGQHFDEDTWVVNGLALSRTSRDSYVRVGCVFLYVENEQAARDLFAGFSEVTCILE</sequence>
<organism evidence="2 3">
    <name type="scientific">Aspergillus sclerotioniger CBS 115572</name>
    <dbReference type="NCBI Taxonomy" id="1450535"/>
    <lineage>
        <taxon>Eukaryota</taxon>
        <taxon>Fungi</taxon>
        <taxon>Dikarya</taxon>
        <taxon>Ascomycota</taxon>
        <taxon>Pezizomycotina</taxon>
        <taxon>Eurotiomycetes</taxon>
        <taxon>Eurotiomycetidae</taxon>
        <taxon>Eurotiales</taxon>
        <taxon>Aspergillaceae</taxon>
        <taxon>Aspergillus</taxon>
        <taxon>Aspergillus subgen. Circumdati</taxon>
    </lineage>
</organism>
<dbReference type="EMBL" id="MSFK01000021">
    <property type="protein sequence ID" value="PWY80781.1"/>
    <property type="molecule type" value="Genomic_DNA"/>
</dbReference>
<dbReference type="GeneID" id="37116132"/>
<reference evidence="2 3" key="1">
    <citation type="submission" date="2016-12" db="EMBL/GenBank/DDBJ databases">
        <title>The genomes of Aspergillus section Nigri reveals drivers in fungal speciation.</title>
        <authorList>
            <consortium name="DOE Joint Genome Institute"/>
            <person name="Vesth T.C."/>
            <person name="Nybo J."/>
            <person name="Theobald S."/>
            <person name="Brandl J."/>
            <person name="Frisvad J.C."/>
            <person name="Nielsen K.F."/>
            <person name="Lyhne E.K."/>
            <person name="Kogle M.E."/>
            <person name="Kuo A."/>
            <person name="Riley R."/>
            <person name="Clum A."/>
            <person name="Nolan M."/>
            <person name="Lipzen A."/>
            <person name="Salamov A."/>
            <person name="Henrissat B."/>
            <person name="Wiebenga A."/>
            <person name="De Vries R.P."/>
            <person name="Grigoriev I.V."/>
            <person name="Mortensen U.H."/>
            <person name="Andersen M.R."/>
            <person name="Baker S.E."/>
        </authorList>
    </citation>
    <scope>NUCLEOTIDE SEQUENCE [LARGE SCALE GENOMIC DNA]</scope>
    <source>
        <strain evidence="2 3">CBS 115572</strain>
    </source>
</reference>
<dbReference type="Proteomes" id="UP000246702">
    <property type="component" value="Unassembled WGS sequence"/>
</dbReference>
<feature type="domain" description="Heterokaryon incompatibility" evidence="1">
    <location>
        <begin position="94"/>
        <end position="248"/>
    </location>
</feature>
<dbReference type="InterPro" id="IPR010730">
    <property type="entry name" value="HET"/>
</dbReference>
<dbReference type="Pfam" id="PF06985">
    <property type="entry name" value="HET"/>
    <property type="match status" value="1"/>
</dbReference>
<dbReference type="OrthoDB" id="5125733at2759"/>
<dbReference type="RefSeq" id="XP_025465383.1">
    <property type="nucleotide sequence ID" value="XM_025613989.1"/>
</dbReference>
<evidence type="ECO:0000313" key="2">
    <source>
        <dbReference type="EMBL" id="PWY80781.1"/>
    </source>
</evidence>
<evidence type="ECO:0000313" key="3">
    <source>
        <dbReference type="Proteomes" id="UP000246702"/>
    </source>
</evidence>